<dbReference type="Proteomes" id="UP001060215">
    <property type="component" value="Chromosome 4"/>
</dbReference>
<evidence type="ECO:0000313" key="1">
    <source>
        <dbReference type="EMBL" id="KAI8015814.1"/>
    </source>
</evidence>
<protein>
    <submittedName>
        <fullName evidence="1">Uncharacterized protein</fullName>
    </submittedName>
</protein>
<evidence type="ECO:0000313" key="2">
    <source>
        <dbReference type="Proteomes" id="UP001060215"/>
    </source>
</evidence>
<keyword evidence="2" id="KW-1185">Reference proteome</keyword>
<reference evidence="1 2" key="1">
    <citation type="journal article" date="2022" name="Plant J.">
        <title>Chromosome-level genome of Camellia lanceoleosa provides a valuable resource for understanding genome evolution and self-incompatibility.</title>
        <authorList>
            <person name="Gong W."/>
            <person name="Xiao S."/>
            <person name="Wang L."/>
            <person name="Liao Z."/>
            <person name="Chang Y."/>
            <person name="Mo W."/>
            <person name="Hu G."/>
            <person name="Li W."/>
            <person name="Zhao G."/>
            <person name="Zhu H."/>
            <person name="Hu X."/>
            <person name="Ji K."/>
            <person name="Xiang X."/>
            <person name="Song Q."/>
            <person name="Yuan D."/>
            <person name="Jin S."/>
            <person name="Zhang L."/>
        </authorList>
    </citation>
    <scope>NUCLEOTIDE SEQUENCE [LARGE SCALE GENOMIC DNA]</scope>
    <source>
        <strain evidence="1">SQ_2022a</strain>
    </source>
</reference>
<comment type="caution">
    <text evidence="1">The sequence shown here is derived from an EMBL/GenBank/DDBJ whole genome shotgun (WGS) entry which is preliminary data.</text>
</comment>
<accession>A0ACC0HRX4</accession>
<organism evidence="1 2">
    <name type="scientific">Camellia lanceoleosa</name>
    <dbReference type="NCBI Taxonomy" id="1840588"/>
    <lineage>
        <taxon>Eukaryota</taxon>
        <taxon>Viridiplantae</taxon>
        <taxon>Streptophyta</taxon>
        <taxon>Embryophyta</taxon>
        <taxon>Tracheophyta</taxon>
        <taxon>Spermatophyta</taxon>
        <taxon>Magnoliopsida</taxon>
        <taxon>eudicotyledons</taxon>
        <taxon>Gunneridae</taxon>
        <taxon>Pentapetalae</taxon>
        <taxon>asterids</taxon>
        <taxon>Ericales</taxon>
        <taxon>Theaceae</taxon>
        <taxon>Camellia</taxon>
    </lineage>
</organism>
<name>A0ACC0HRX4_9ERIC</name>
<proteinExistence type="predicted"/>
<gene>
    <name evidence="1" type="ORF">LOK49_LG05G00116</name>
</gene>
<sequence>MIWCSFACSKREVEDFKIIKDGLEKIKREEVLNWKDKEGNTVLHLATSTKQYEHPELSWMSMLSMEIIRPLSTFIPASKRDRRQRNRNYPLLAVAMFFGQIITPTTFTAAMTPPKTFKLKGHPPPINSNNIMIIASILLAMTCFLTEVYPPDGVWQYDYNYKSGFNTTTTTKYKAGTGIMATSTISIFFMFFNLYGLFASLLIICVLIKGSPLRWFFLGTVAVFSTAYLFALALITLDEKLPAILNIFFLHRPCLSSLLPLKLGFIARSIKGHR</sequence>
<dbReference type="EMBL" id="CM045761">
    <property type="protein sequence ID" value="KAI8015814.1"/>
    <property type="molecule type" value="Genomic_DNA"/>
</dbReference>